<organism evidence="1 2">
    <name type="scientific">Stieleria magnilauensis</name>
    <dbReference type="NCBI Taxonomy" id="2527963"/>
    <lineage>
        <taxon>Bacteria</taxon>
        <taxon>Pseudomonadati</taxon>
        <taxon>Planctomycetota</taxon>
        <taxon>Planctomycetia</taxon>
        <taxon>Pirellulales</taxon>
        <taxon>Pirellulaceae</taxon>
        <taxon>Stieleria</taxon>
    </lineage>
</organism>
<protein>
    <submittedName>
        <fullName evidence="1">Uncharacterized protein</fullName>
    </submittedName>
</protein>
<sequence>MRYLITNETTVLYDAQSRPGPTRWRQAEESGELVIRLTKGPIVQDVDRDGNTVRFNPFEFFKTYGDQLSRETRRYFQCF</sequence>
<evidence type="ECO:0000313" key="2">
    <source>
        <dbReference type="Proteomes" id="UP000318081"/>
    </source>
</evidence>
<dbReference type="EMBL" id="CP036432">
    <property type="protein sequence ID" value="QDV81670.1"/>
    <property type="molecule type" value="Genomic_DNA"/>
</dbReference>
<reference evidence="1 2" key="1">
    <citation type="submission" date="2019-02" db="EMBL/GenBank/DDBJ databases">
        <title>Deep-cultivation of Planctomycetes and their phenomic and genomic characterization uncovers novel biology.</title>
        <authorList>
            <person name="Wiegand S."/>
            <person name="Jogler M."/>
            <person name="Boedeker C."/>
            <person name="Pinto D."/>
            <person name="Vollmers J."/>
            <person name="Rivas-Marin E."/>
            <person name="Kohn T."/>
            <person name="Peeters S.H."/>
            <person name="Heuer A."/>
            <person name="Rast P."/>
            <person name="Oberbeckmann S."/>
            <person name="Bunk B."/>
            <person name="Jeske O."/>
            <person name="Meyerdierks A."/>
            <person name="Storesund J.E."/>
            <person name="Kallscheuer N."/>
            <person name="Luecker S."/>
            <person name="Lage O.M."/>
            <person name="Pohl T."/>
            <person name="Merkel B.J."/>
            <person name="Hornburger P."/>
            <person name="Mueller R.-W."/>
            <person name="Bruemmer F."/>
            <person name="Labrenz M."/>
            <person name="Spormann A.M."/>
            <person name="Op den Camp H."/>
            <person name="Overmann J."/>
            <person name="Amann R."/>
            <person name="Jetten M.S.M."/>
            <person name="Mascher T."/>
            <person name="Medema M.H."/>
            <person name="Devos D.P."/>
            <person name="Kaster A.-K."/>
            <person name="Ovreas L."/>
            <person name="Rohde M."/>
            <person name="Galperin M.Y."/>
            <person name="Jogler C."/>
        </authorList>
    </citation>
    <scope>NUCLEOTIDE SEQUENCE [LARGE SCALE GENOMIC DNA]</scope>
    <source>
        <strain evidence="1 2">TBK1r</strain>
    </source>
</reference>
<name>A0ABX5XL25_9BACT</name>
<dbReference type="Proteomes" id="UP000318081">
    <property type="component" value="Chromosome"/>
</dbReference>
<evidence type="ECO:0000313" key="1">
    <source>
        <dbReference type="EMBL" id="QDV81670.1"/>
    </source>
</evidence>
<accession>A0ABX5XL25</accession>
<keyword evidence="2" id="KW-1185">Reference proteome</keyword>
<gene>
    <name evidence="1" type="ORF">TBK1r_05890</name>
</gene>
<proteinExistence type="predicted"/>